<dbReference type="PROSITE" id="PS00375">
    <property type="entry name" value="UDPGT"/>
    <property type="match status" value="1"/>
</dbReference>
<dbReference type="GO" id="GO:0008194">
    <property type="term" value="F:UDP-glycosyltransferase activity"/>
    <property type="evidence" value="ECO:0007669"/>
    <property type="project" value="InterPro"/>
</dbReference>
<dbReference type="AlphaFoldDB" id="A0A3S3N5X7"/>
<dbReference type="EC" id="2.4.1.-" evidence="5"/>
<dbReference type="Gene3D" id="3.40.50.2000">
    <property type="entry name" value="Glycogen Phosphorylase B"/>
    <property type="match status" value="2"/>
</dbReference>
<dbReference type="CDD" id="cd03784">
    <property type="entry name" value="GT1_Gtf-like"/>
    <property type="match status" value="1"/>
</dbReference>
<dbReference type="Proteomes" id="UP000283530">
    <property type="component" value="Unassembled WGS sequence"/>
</dbReference>
<sequence>MKDMKKPPHIAILPSPGMGHLIPLAEFAKRLVLHHNLSVTFISLSADSSSKAQKAILDALSNNNNITSIPLPPIHLDDVPSDAKIETRISLTVERSLPALRTLLGSLNTTSPLSALVVDLFGTDAFGVARELGVPSFIFYPTTSTMLSFFLHLPELDNSSTCEFRHLSEPVKLPGCIPFHGKDLLDPVQDRKNDAYKWLLHHCQRYKEAEGILVNSFVDLEPGPIKALLLKEKEEKWPMIYPVGPLIQTTSSRDGGSNNCLNWLDQQPPGSVLFVSFGSGGTLSQEQLEELALGLEMSGHRFLWVARSPNQKESGATFFSVESSREPFDFLPEGFLSRTQGQGLVVASWAPQIEVLKHGSTGGFLSHCGWNSTLESITHGVPLIAWPLYAEQKMNALMLADDLGVALRPSAREETGLVRREEIARVIKVLFSTQSLQGRRVRDRMQELKDAAGRALGVQGSSYQALSEVVGQWKKNKAAATDASI</sequence>
<dbReference type="PANTHER" id="PTHR48046">
    <property type="entry name" value="UDP-GLYCOSYLTRANSFERASE 72E1"/>
    <property type="match status" value="1"/>
</dbReference>
<evidence type="ECO:0000313" key="6">
    <source>
        <dbReference type="EMBL" id="RWR96520.1"/>
    </source>
</evidence>
<dbReference type="EMBL" id="QPKB01000012">
    <property type="protein sequence ID" value="RWR96520.1"/>
    <property type="molecule type" value="Genomic_DNA"/>
</dbReference>
<proteinExistence type="inferred from homology"/>
<dbReference type="FunFam" id="3.40.50.2000:FF:000054">
    <property type="entry name" value="Glycosyltransferase"/>
    <property type="match status" value="1"/>
</dbReference>
<dbReference type="FunFam" id="3.40.50.2000:FF:000051">
    <property type="entry name" value="Glycosyltransferase"/>
    <property type="match status" value="1"/>
</dbReference>
<evidence type="ECO:0000256" key="1">
    <source>
        <dbReference type="ARBA" id="ARBA00009995"/>
    </source>
</evidence>
<dbReference type="PANTHER" id="PTHR48046:SF6">
    <property type="entry name" value="GLYCOSYLTRANSFERASE"/>
    <property type="match status" value="1"/>
</dbReference>
<evidence type="ECO:0000256" key="3">
    <source>
        <dbReference type="ARBA" id="ARBA00022679"/>
    </source>
</evidence>
<evidence type="ECO:0000256" key="5">
    <source>
        <dbReference type="RuleBase" id="RU362057"/>
    </source>
</evidence>
<dbReference type="InterPro" id="IPR035595">
    <property type="entry name" value="UDP_glycos_trans_CS"/>
</dbReference>
<protein>
    <recommendedName>
        <fullName evidence="5">Glycosyltransferase</fullName>
        <ecNumber evidence="5">2.4.1.-</ecNumber>
    </recommendedName>
</protein>
<dbReference type="OrthoDB" id="5835829at2759"/>
<keyword evidence="7" id="KW-1185">Reference proteome</keyword>
<keyword evidence="2 4" id="KW-0328">Glycosyltransferase</keyword>
<dbReference type="SUPFAM" id="SSF53756">
    <property type="entry name" value="UDP-Glycosyltransferase/glycogen phosphorylase"/>
    <property type="match status" value="1"/>
</dbReference>
<organism evidence="6 7">
    <name type="scientific">Cinnamomum micranthum f. kanehirae</name>
    <dbReference type="NCBI Taxonomy" id="337451"/>
    <lineage>
        <taxon>Eukaryota</taxon>
        <taxon>Viridiplantae</taxon>
        <taxon>Streptophyta</taxon>
        <taxon>Embryophyta</taxon>
        <taxon>Tracheophyta</taxon>
        <taxon>Spermatophyta</taxon>
        <taxon>Magnoliopsida</taxon>
        <taxon>Magnoliidae</taxon>
        <taxon>Laurales</taxon>
        <taxon>Lauraceae</taxon>
        <taxon>Cinnamomum</taxon>
    </lineage>
</organism>
<dbReference type="InterPro" id="IPR002213">
    <property type="entry name" value="UDP_glucos_trans"/>
</dbReference>
<reference evidence="6 7" key="1">
    <citation type="journal article" date="2019" name="Nat. Plants">
        <title>Stout camphor tree genome fills gaps in understanding of flowering plant genome evolution.</title>
        <authorList>
            <person name="Chaw S.M."/>
            <person name="Liu Y.C."/>
            <person name="Wu Y.W."/>
            <person name="Wang H.Y."/>
            <person name="Lin C.I."/>
            <person name="Wu C.S."/>
            <person name="Ke H.M."/>
            <person name="Chang L.Y."/>
            <person name="Hsu C.Y."/>
            <person name="Yang H.T."/>
            <person name="Sudianto E."/>
            <person name="Hsu M.H."/>
            <person name="Wu K.P."/>
            <person name="Wang L.N."/>
            <person name="Leebens-Mack J.H."/>
            <person name="Tsai I.J."/>
        </authorList>
    </citation>
    <scope>NUCLEOTIDE SEQUENCE [LARGE SCALE GENOMIC DNA]</scope>
    <source>
        <strain evidence="7">cv. Chaw 1501</strain>
        <tissue evidence="6">Young leaves</tissue>
    </source>
</reference>
<accession>A0A3S3N5X7</accession>
<evidence type="ECO:0000313" key="7">
    <source>
        <dbReference type="Proteomes" id="UP000283530"/>
    </source>
</evidence>
<dbReference type="Pfam" id="PF00201">
    <property type="entry name" value="UDPGT"/>
    <property type="match status" value="1"/>
</dbReference>
<keyword evidence="3 4" id="KW-0808">Transferase</keyword>
<comment type="caution">
    <text evidence="6">The sequence shown here is derived from an EMBL/GenBank/DDBJ whole genome shotgun (WGS) entry which is preliminary data.</text>
</comment>
<gene>
    <name evidence="6" type="ORF">CKAN_02591100</name>
</gene>
<comment type="similarity">
    <text evidence="1 4">Belongs to the UDP-glycosyltransferase family.</text>
</comment>
<evidence type="ECO:0000256" key="2">
    <source>
        <dbReference type="ARBA" id="ARBA00022676"/>
    </source>
</evidence>
<name>A0A3S3N5X7_9MAGN</name>
<evidence type="ECO:0000256" key="4">
    <source>
        <dbReference type="RuleBase" id="RU003718"/>
    </source>
</evidence>